<keyword evidence="2" id="KW-1185">Reference proteome</keyword>
<accession>A0ACB9NCR2</accession>
<protein>
    <submittedName>
        <fullName evidence="1">Uncharacterized protein</fullName>
    </submittedName>
</protein>
<organism evidence="1 2">
    <name type="scientific">Bauhinia variegata</name>
    <name type="common">Purple orchid tree</name>
    <name type="synonym">Phanera variegata</name>
    <dbReference type="NCBI Taxonomy" id="167791"/>
    <lineage>
        <taxon>Eukaryota</taxon>
        <taxon>Viridiplantae</taxon>
        <taxon>Streptophyta</taxon>
        <taxon>Embryophyta</taxon>
        <taxon>Tracheophyta</taxon>
        <taxon>Spermatophyta</taxon>
        <taxon>Magnoliopsida</taxon>
        <taxon>eudicotyledons</taxon>
        <taxon>Gunneridae</taxon>
        <taxon>Pentapetalae</taxon>
        <taxon>rosids</taxon>
        <taxon>fabids</taxon>
        <taxon>Fabales</taxon>
        <taxon>Fabaceae</taxon>
        <taxon>Cercidoideae</taxon>
        <taxon>Cercideae</taxon>
        <taxon>Bauhiniinae</taxon>
        <taxon>Bauhinia</taxon>
    </lineage>
</organism>
<evidence type="ECO:0000313" key="1">
    <source>
        <dbReference type="EMBL" id="KAI4333484.1"/>
    </source>
</evidence>
<sequence>MDLANISTLKSLVLQLNQLSGTLPPELGNLTQLEELLLTSNNFTGEIPATFAKLTALQDLVIRGTGLSGPSPFGVSLLTQLNELIITDLNGPTSTFPRLDNLTNLDTLDLSFNNLSGPISSSYDGLRDADYMNLSASSSPVNDSGAVSCLSSMVCRTPLNRSFHINCGGKQVAINGSTYDADLDIEGPSKSQKGGANWAYSNTGDFWFSEKSLSYKRSIQSCFAMDNEKLYKSARVSSISLTYYGYCLANGSYTVKLHFAEIIFTDDETYRSLGRRIFDVYIHLPELLTLSFITQTFTAEVTNKTLEIRFQWAGRGTTAIPFYSVYGPLISAISEELVKPPDENGSSKISGATLAGILAAGVIAIILALLLKEKGNLMELVDGRLGSDFNEEEVIVMIKVALLCTSATATNSYEVLDEKKLEVMRQYYREVDENKETEIEK</sequence>
<dbReference type="EMBL" id="CM039432">
    <property type="protein sequence ID" value="KAI4333484.1"/>
    <property type="molecule type" value="Genomic_DNA"/>
</dbReference>
<evidence type="ECO:0000313" key="2">
    <source>
        <dbReference type="Proteomes" id="UP000828941"/>
    </source>
</evidence>
<reference evidence="1 2" key="1">
    <citation type="journal article" date="2022" name="DNA Res.">
        <title>Chromosomal-level genome assembly of the orchid tree Bauhinia variegata (Leguminosae; Cercidoideae) supports the allotetraploid origin hypothesis of Bauhinia.</title>
        <authorList>
            <person name="Zhong Y."/>
            <person name="Chen Y."/>
            <person name="Zheng D."/>
            <person name="Pang J."/>
            <person name="Liu Y."/>
            <person name="Luo S."/>
            <person name="Meng S."/>
            <person name="Qian L."/>
            <person name="Wei D."/>
            <person name="Dai S."/>
            <person name="Zhou R."/>
        </authorList>
    </citation>
    <scope>NUCLEOTIDE SEQUENCE [LARGE SCALE GENOMIC DNA]</scope>
    <source>
        <strain evidence="1">BV-YZ2020</strain>
    </source>
</reference>
<comment type="caution">
    <text evidence="1">The sequence shown here is derived from an EMBL/GenBank/DDBJ whole genome shotgun (WGS) entry which is preliminary data.</text>
</comment>
<name>A0ACB9NCR2_BAUVA</name>
<dbReference type="Proteomes" id="UP000828941">
    <property type="component" value="Chromosome 7"/>
</dbReference>
<gene>
    <name evidence="1" type="ORF">L6164_018288</name>
</gene>
<proteinExistence type="predicted"/>